<reference evidence="1" key="1">
    <citation type="submission" date="2022-08" db="EMBL/GenBank/DDBJ databases">
        <authorList>
            <person name="Gutierrez-Valencia J."/>
        </authorList>
    </citation>
    <scope>NUCLEOTIDE SEQUENCE</scope>
</reference>
<evidence type="ECO:0000313" key="1">
    <source>
        <dbReference type="EMBL" id="CAI0471452.1"/>
    </source>
</evidence>
<proteinExistence type="predicted"/>
<feature type="non-terminal residue" evidence="1">
    <location>
        <position position="86"/>
    </location>
</feature>
<name>A0AAV0PLU0_9ROSI</name>
<protein>
    <recommendedName>
        <fullName evidence="3">Secreted protein</fullName>
    </recommendedName>
</protein>
<dbReference type="AlphaFoldDB" id="A0AAV0PLU0"/>
<sequence>MSFVHLTWSLHLCRQLPHRRHATTRASFPRRSRWNLIPIWFCRRLYRFRTDARFSLPLGKATSPAAVPDRPFLHEMAISTSLIKSN</sequence>
<evidence type="ECO:0000313" key="2">
    <source>
        <dbReference type="Proteomes" id="UP001154282"/>
    </source>
</evidence>
<gene>
    <name evidence="1" type="ORF">LITE_LOCUS38907</name>
</gene>
<evidence type="ECO:0008006" key="3">
    <source>
        <dbReference type="Google" id="ProtNLM"/>
    </source>
</evidence>
<dbReference type="Proteomes" id="UP001154282">
    <property type="component" value="Unassembled WGS sequence"/>
</dbReference>
<accession>A0AAV0PLU0</accession>
<dbReference type="EMBL" id="CAMGYJ010000009">
    <property type="protein sequence ID" value="CAI0471452.1"/>
    <property type="molecule type" value="Genomic_DNA"/>
</dbReference>
<keyword evidence="2" id="KW-1185">Reference proteome</keyword>
<organism evidence="1 2">
    <name type="scientific">Linum tenue</name>
    <dbReference type="NCBI Taxonomy" id="586396"/>
    <lineage>
        <taxon>Eukaryota</taxon>
        <taxon>Viridiplantae</taxon>
        <taxon>Streptophyta</taxon>
        <taxon>Embryophyta</taxon>
        <taxon>Tracheophyta</taxon>
        <taxon>Spermatophyta</taxon>
        <taxon>Magnoliopsida</taxon>
        <taxon>eudicotyledons</taxon>
        <taxon>Gunneridae</taxon>
        <taxon>Pentapetalae</taxon>
        <taxon>rosids</taxon>
        <taxon>fabids</taxon>
        <taxon>Malpighiales</taxon>
        <taxon>Linaceae</taxon>
        <taxon>Linum</taxon>
    </lineage>
</organism>
<comment type="caution">
    <text evidence="1">The sequence shown here is derived from an EMBL/GenBank/DDBJ whole genome shotgun (WGS) entry which is preliminary data.</text>
</comment>